<dbReference type="InterPro" id="IPR036397">
    <property type="entry name" value="RNaseH_sf"/>
</dbReference>
<dbReference type="EMBL" id="BGPR01078951">
    <property type="protein sequence ID" value="GBL72461.1"/>
    <property type="molecule type" value="Genomic_DNA"/>
</dbReference>
<dbReference type="GO" id="GO:0003676">
    <property type="term" value="F:nucleic acid binding"/>
    <property type="evidence" value="ECO:0007669"/>
    <property type="project" value="InterPro"/>
</dbReference>
<evidence type="ECO:0008006" key="5">
    <source>
        <dbReference type="Google" id="ProtNLM"/>
    </source>
</evidence>
<keyword evidence="4" id="KW-1185">Reference proteome</keyword>
<dbReference type="EMBL" id="BGPR01010018">
    <property type="protein sequence ID" value="GBN43783.1"/>
    <property type="molecule type" value="Genomic_DNA"/>
</dbReference>
<sequence length="117" mass="13237">MGTKNAHGDPQNQSNGRCLKISFPVPHGWGRLFEHDEFMTRGTTINSEVYCRTLKKLKRAIQNKRRGLLSSGVVLLHDNARPHTAVRTGEVCSNSNGMCFNILPWTWLLLIFICSLQ</sequence>
<protein>
    <recommendedName>
        <fullName evidence="5">Mariner Mos1 transposase</fullName>
    </recommendedName>
</protein>
<dbReference type="Proteomes" id="UP000499080">
    <property type="component" value="Unassembled WGS sequence"/>
</dbReference>
<dbReference type="OrthoDB" id="6431382at2759"/>
<dbReference type="Pfam" id="PF01359">
    <property type="entry name" value="Transposase_1"/>
    <property type="match status" value="1"/>
</dbReference>
<reference evidence="2 4" key="1">
    <citation type="journal article" date="2019" name="Sci. Rep.">
        <title>Orb-weaving spider Araneus ventricosus genome elucidates the spidroin gene catalogue.</title>
        <authorList>
            <person name="Kono N."/>
            <person name="Nakamura H."/>
            <person name="Ohtoshi R."/>
            <person name="Moran D.A.P."/>
            <person name="Shinohara A."/>
            <person name="Yoshida Y."/>
            <person name="Fujiwara M."/>
            <person name="Mori M."/>
            <person name="Tomita M."/>
            <person name="Arakawa K."/>
        </authorList>
    </citation>
    <scope>NUCLEOTIDE SEQUENCE [LARGE SCALE GENOMIC DNA]</scope>
</reference>
<organism evidence="2 4">
    <name type="scientific">Araneus ventricosus</name>
    <name type="common">Orbweaver spider</name>
    <name type="synonym">Epeira ventricosa</name>
    <dbReference type="NCBI Taxonomy" id="182803"/>
    <lineage>
        <taxon>Eukaryota</taxon>
        <taxon>Metazoa</taxon>
        <taxon>Ecdysozoa</taxon>
        <taxon>Arthropoda</taxon>
        <taxon>Chelicerata</taxon>
        <taxon>Arachnida</taxon>
        <taxon>Araneae</taxon>
        <taxon>Araneomorphae</taxon>
        <taxon>Entelegynae</taxon>
        <taxon>Araneoidea</taxon>
        <taxon>Araneidae</taxon>
        <taxon>Araneus</taxon>
    </lineage>
</organism>
<accession>A0A4Y1ZY92</accession>
<evidence type="ECO:0000313" key="2">
    <source>
        <dbReference type="EMBL" id="GBL72461.1"/>
    </source>
</evidence>
<dbReference type="AlphaFoldDB" id="A0A4Y1ZY92"/>
<comment type="caution">
    <text evidence="2">The sequence shown here is derived from an EMBL/GenBank/DDBJ whole genome shotgun (WGS) entry which is preliminary data.</text>
</comment>
<dbReference type="Gene3D" id="3.30.420.10">
    <property type="entry name" value="Ribonuclease H-like superfamily/Ribonuclease H"/>
    <property type="match status" value="1"/>
</dbReference>
<gene>
    <name evidence="2" type="ORF">AVEN_115881_1</name>
    <name evidence="1" type="ORF">AVEN_58642_1</name>
    <name evidence="3" type="ORF">AVEN_87720_1</name>
</gene>
<proteinExistence type="predicted"/>
<evidence type="ECO:0000313" key="3">
    <source>
        <dbReference type="EMBL" id="GBN43783.1"/>
    </source>
</evidence>
<evidence type="ECO:0000313" key="4">
    <source>
        <dbReference type="Proteomes" id="UP000499080"/>
    </source>
</evidence>
<evidence type="ECO:0000313" key="1">
    <source>
        <dbReference type="EMBL" id="GBL72429.1"/>
    </source>
</evidence>
<name>A0A4Y1ZY92_ARAVE</name>
<dbReference type="InterPro" id="IPR001888">
    <property type="entry name" value="Transposase_1"/>
</dbReference>
<dbReference type="EMBL" id="BGPR01078948">
    <property type="protein sequence ID" value="GBL72429.1"/>
    <property type="molecule type" value="Genomic_DNA"/>
</dbReference>